<keyword evidence="2" id="KW-1185">Reference proteome</keyword>
<accession>A0A8J2LMG2</accession>
<proteinExistence type="predicted"/>
<dbReference type="EMBL" id="CAJVCH010571825">
    <property type="protein sequence ID" value="CAG7838623.1"/>
    <property type="molecule type" value="Genomic_DNA"/>
</dbReference>
<evidence type="ECO:0000313" key="2">
    <source>
        <dbReference type="Proteomes" id="UP000708208"/>
    </source>
</evidence>
<protein>
    <submittedName>
        <fullName evidence="1">Uncharacterized protein</fullName>
    </submittedName>
</protein>
<organism evidence="1 2">
    <name type="scientific">Allacma fusca</name>
    <dbReference type="NCBI Taxonomy" id="39272"/>
    <lineage>
        <taxon>Eukaryota</taxon>
        <taxon>Metazoa</taxon>
        <taxon>Ecdysozoa</taxon>
        <taxon>Arthropoda</taxon>
        <taxon>Hexapoda</taxon>
        <taxon>Collembola</taxon>
        <taxon>Symphypleona</taxon>
        <taxon>Sminthuridae</taxon>
        <taxon>Allacma</taxon>
    </lineage>
</organism>
<dbReference type="Proteomes" id="UP000708208">
    <property type="component" value="Unassembled WGS sequence"/>
</dbReference>
<evidence type="ECO:0000313" key="1">
    <source>
        <dbReference type="EMBL" id="CAG7838623.1"/>
    </source>
</evidence>
<comment type="caution">
    <text evidence="1">The sequence shown here is derived from an EMBL/GenBank/DDBJ whole genome shotgun (WGS) entry which is preliminary data.</text>
</comment>
<name>A0A8J2LMG2_9HEXA</name>
<dbReference type="AlphaFoldDB" id="A0A8J2LMG2"/>
<reference evidence="1" key="1">
    <citation type="submission" date="2021-06" db="EMBL/GenBank/DDBJ databases">
        <authorList>
            <person name="Hodson N. C."/>
            <person name="Mongue J. A."/>
            <person name="Jaron S. K."/>
        </authorList>
    </citation>
    <scope>NUCLEOTIDE SEQUENCE</scope>
</reference>
<sequence>MSCCGLYVFKKETINAIVTLLCGSCTNAKKSSKIRAQFFGFETGLKSGKFYRIDNSNGLTLTAAKEGRIKPEPVILSTWEEAPNQIWEVDRIDEGYIFTPVENDFNEVSYFLTKHADSSQTWKLGKPTKKIKNLKVGGMYLLQNSNLQCLEGFGKDEIVGFKTCRVNSMPQYWKFYEVDEAPL</sequence>
<gene>
    <name evidence="1" type="ORF">AFUS01_LOCUS47571</name>
</gene>